<dbReference type="HOGENOM" id="CLU_005108_5_2_6"/>
<feature type="transmembrane region" description="Helical" evidence="6">
    <location>
        <begin position="566"/>
        <end position="586"/>
    </location>
</feature>
<dbReference type="PANTHER" id="PTHR33406:SF13">
    <property type="entry name" value="MEMBRANE PROTEIN YDFJ"/>
    <property type="match status" value="1"/>
</dbReference>
<evidence type="ECO:0000256" key="1">
    <source>
        <dbReference type="ARBA" id="ARBA00004651"/>
    </source>
</evidence>
<reference evidence="8 9" key="1">
    <citation type="journal article" date="2011" name="BMC Genomics">
        <title>Insight into cross-talk between intra-amoebal pathogens.</title>
        <authorList>
            <person name="Gimenez G."/>
            <person name="Bertelli C."/>
            <person name="Moliner C."/>
            <person name="Robert C."/>
            <person name="Raoult D."/>
            <person name="Fournier P.E."/>
            <person name="Greub G."/>
        </authorList>
    </citation>
    <scope>NUCLEOTIDE SEQUENCE [LARGE SCALE GENOMIC DNA]</scope>
    <source>
        <strain evidence="8 9">LLAP12</strain>
    </source>
</reference>
<feature type="transmembrane region" description="Helical" evidence="6">
    <location>
        <begin position="633"/>
        <end position="656"/>
    </location>
</feature>
<dbReference type="EMBL" id="JH413832">
    <property type="protein sequence ID" value="EHL30324.1"/>
    <property type="molecule type" value="Genomic_DNA"/>
</dbReference>
<evidence type="ECO:0000256" key="5">
    <source>
        <dbReference type="ARBA" id="ARBA00023136"/>
    </source>
</evidence>
<evidence type="ECO:0000313" key="9">
    <source>
        <dbReference type="Proteomes" id="UP000002770"/>
    </source>
</evidence>
<dbReference type="InterPro" id="IPR004869">
    <property type="entry name" value="MMPL_dom"/>
</dbReference>
<dbReference type="AlphaFoldDB" id="G9EQV3"/>
<keyword evidence="2" id="KW-1003">Cell membrane</keyword>
<comment type="subcellular location">
    <subcellularLocation>
        <location evidence="1">Cell membrane</location>
        <topology evidence="1">Multi-pass membrane protein</topology>
    </subcellularLocation>
</comment>
<feature type="domain" description="Membrane transport protein MMPL" evidence="7">
    <location>
        <begin position="65"/>
        <end position="380"/>
    </location>
</feature>
<feature type="domain" description="Membrane transport protein MMPL" evidence="7">
    <location>
        <begin position="411"/>
        <end position="744"/>
    </location>
</feature>
<keyword evidence="3 6" id="KW-0812">Transmembrane</keyword>
<feature type="transmembrane region" description="Helical" evidence="6">
    <location>
        <begin position="682"/>
        <end position="704"/>
    </location>
</feature>
<dbReference type="InterPro" id="IPR050545">
    <property type="entry name" value="Mycobact_MmpL"/>
</dbReference>
<keyword evidence="5 6" id="KW-0472">Membrane</keyword>
<dbReference type="Pfam" id="PF03176">
    <property type="entry name" value="MMPL"/>
    <property type="match status" value="2"/>
</dbReference>
<feature type="transmembrane region" description="Helical" evidence="6">
    <location>
        <begin position="29"/>
        <end position="48"/>
    </location>
</feature>
<feature type="transmembrane region" description="Helical" evidence="6">
    <location>
        <begin position="323"/>
        <end position="345"/>
    </location>
</feature>
<organism evidence="8 9">
    <name type="scientific">Legionella drancourtii LLAP12</name>
    <dbReference type="NCBI Taxonomy" id="658187"/>
    <lineage>
        <taxon>Bacteria</taxon>
        <taxon>Pseudomonadati</taxon>
        <taxon>Pseudomonadota</taxon>
        <taxon>Gammaproteobacteria</taxon>
        <taxon>Legionellales</taxon>
        <taxon>Legionellaceae</taxon>
        <taxon>Legionella</taxon>
    </lineage>
</organism>
<evidence type="ECO:0000313" key="8">
    <source>
        <dbReference type="EMBL" id="EHL30324.1"/>
    </source>
</evidence>
<protein>
    <recommendedName>
        <fullName evidence="7">Membrane transport protein MMPL domain-containing protein</fullName>
    </recommendedName>
</protein>
<feature type="transmembrane region" description="Helical" evidence="6">
    <location>
        <begin position="593"/>
        <end position="613"/>
    </location>
</feature>
<evidence type="ECO:0000256" key="6">
    <source>
        <dbReference type="SAM" id="Phobius"/>
    </source>
</evidence>
<dbReference type="eggNOG" id="COG2409">
    <property type="taxonomic scope" value="Bacteria"/>
</dbReference>
<keyword evidence="9" id="KW-1185">Reference proteome</keyword>
<sequence>MYCFNLCVSTKKNEKNMVFYQVGKVINRFRWPIIILWMLIILGCIPFLPHIMEPFKTTGFVDDRSSSTAVTQYLNKKFGYNSNNKFLIMYHSSKLKATNPEYIAKIKKSLADLDDFPIKHDILLPYKKQQISKDKHTAYVVVIVKTPKPISDKLLRQFKDSIKKPANMTIEIGGEPQFVDNVTHQTQVDLYKADFIATPVAIITLLFVFGSVVAATLPIILGGGCALIILTTLYFIGHYFTLSVFTINIALLLGLCLCLDYSLFFISRFRDELQNGLSSEEAIAVTQGNAGKAIFFSGLAVFVSLSALFLFPINILFSVAVGGLAAVFFAVLISTILLPAILAVIKTKINFLSVHIIKRDHQNGFSCWRWLAERVVHRPYLFFTTILVLLLVLGYPFLSAKFSISDYRIFPENSPSRSFYDTYAEKFNIQELNPIQLVIHSPSSPILSRSNLNKIYDLVDKLKDNPRIKKINGIISSDSDLTKKQYYMLYHTDKSLADTHVKQLLTITTLKHLTVLNIVSKYPMNSPETKKLIAELRNLQPIHGLDLQLTGTAVANIDVLHTIYHMLPYAVLWIMAFSYLILLILLRSIFLPLKAILMNLLSLCASYGALVFVFQEGYLSKLLNFEPQGMLDISLLVIIFCALFGFSMDYEVFLLSRIKEAHQHSKDNNQSIIFGIEKSSRIITSAALIVIVICGSFLVADVLMVKAFGLGIAVAIFMDAFFIRSFLVPATMALFKTWNWYLPKWLDRLLPKL</sequence>
<keyword evidence="4 6" id="KW-1133">Transmembrane helix</keyword>
<dbReference type="Proteomes" id="UP000002770">
    <property type="component" value="Unassembled WGS sequence"/>
</dbReference>
<evidence type="ECO:0000256" key="4">
    <source>
        <dbReference type="ARBA" id="ARBA00022989"/>
    </source>
</evidence>
<dbReference type="PANTHER" id="PTHR33406">
    <property type="entry name" value="MEMBRANE PROTEIN MJ1562-RELATED"/>
    <property type="match status" value="1"/>
</dbReference>
<evidence type="ECO:0000256" key="3">
    <source>
        <dbReference type="ARBA" id="ARBA00022692"/>
    </source>
</evidence>
<proteinExistence type="predicted"/>
<name>G9EQV3_9GAMM</name>
<evidence type="ECO:0000259" key="7">
    <source>
        <dbReference type="Pfam" id="PF03176"/>
    </source>
</evidence>
<feature type="transmembrane region" description="Helical" evidence="6">
    <location>
        <begin position="200"/>
        <end position="230"/>
    </location>
</feature>
<dbReference type="STRING" id="658187.LDG_7656"/>
<dbReference type="InParanoid" id="G9EQV3"/>
<dbReference type="SUPFAM" id="SSF82866">
    <property type="entry name" value="Multidrug efflux transporter AcrB transmembrane domain"/>
    <property type="match status" value="2"/>
</dbReference>
<evidence type="ECO:0000256" key="2">
    <source>
        <dbReference type="ARBA" id="ARBA00022475"/>
    </source>
</evidence>
<dbReference type="GO" id="GO:0005886">
    <property type="term" value="C:plasma membrane"/>
    <property type="evidence" value="ECO:0007669"/>
    <property type="project" value="UniProtKB-SubCell"/>
</dbReference>
<feature type="transmembrane region" description="Helical" evidence="6">
    <location>
        <begin position="710"/>
        <end position="735"/>
    </location>
</feature>
<feature type="transmembrane region" description="Helical" evidence="6">
    <location>
        <begin position="379"/>
        <end position="398"/>
    </location>
</feature>
<feature type="transmembrane region" description="Helical" evidence="6">
    <location>
        <begin position="236"/>
        <end position="259"/>
    </location>
</feature>
<gene>
    <name evidence="8" type="ORF">LDG_7656</name>
</gene>
<accession>G9EQV3</accession>
<feature type="transmembrane region" description="Helical" evidence="6">
    <location>
        <begin position="293"/>
        <end position="317"/>
    </location>
</feature>
<dbReference type="Gene3D" id="1.20.1640.10">
    <property type="entry name" value="Multidrug efflux transporter AcrB transmembrane domain"/>
    <property type="match status" value="2"/>
</dbReference>